<sequence length="34" mass="3885">MHSSQRAAGAINPLSTTRHNTYKSVKENERRSTR</sequence>
<evidence type="ECO:0000256" key="1">
    <source>
        <dbReference type="SAM" id="MobiDB-lite"/>
    </source>
</evidence>
<dbReference type="RefSeq" id="XP_018242801.1">
    <property type="nucleotide sequence ID" value="XM_018399605.1"/>
</dbReference>
<feature type="compositionally biased region" description="Polar residues" evidence="1">
    <location>
        <begin position="13"/>
        <end position="23"/>
    </location>
</feature>
<feature type="compositionally biased region" description="Basic and acidic residues" evidence="1">
    <location>
        <begin position="24"/>
        <end position="34"/>
    </location>
</feature>
<name>A0A0J9V1N9_FUSO4</name>
<dbReference type="KEGG" id="fox:FOXG_19392"/>
<dbReference type="GeneID" id="28960098"/>
<evidence type="ECO:0000313" key="2">
    <source>
        <dbReference type="EMBL" id="KNB04756.1"/>
    </source>
</evidence>
<reference evidence="2" key="1">
    <citation type="submission" date="2007-04" db="EMBL/GenBank/DDBJ databases">
        <authorList>
            <consortium name="The Broad Institute Genome Sequencing Platform"/>
            <person name="Birren B."/>
            <person name="Lander E."/>
            <person name="Galagan J."/>
            <person name="Nusbaum C."/>
            <person name="Devon K."/>
            <person name="Ma L.-J."/>
            <person name="Jaffe D."/>
            <person name="Butler J."/>
            <person name="Alvarez P."/>
            <person name="Gnerre S."/>
            <person name="Grabherr M."/>
            <person name="Kleber M."/>
            <person name="Mauceli E."/>
            <person name="Brockman W."/>
            <person name="MacCallum I.A."/>
            <person name="Young S."/>
            <person name="LaButti K."/>
            <person name="DeCaprio D."/>
            <person name="Crawford M."/>
            <person name="Koehrsen M."/>
            <person name="Engels R."/>
            <person name="Montgomery P."/>
            <person name="Pearson M."/>
            <person name="Howarth C."/>
            <person name="Larson L."/>
            <person name="White J."/>
            <person name="O'Leary S."/>
            <person name="Kodira C."/>
            <person name="Zeng Q."/>
            <person name="Yandava C."/>
            <person name="Alvarado L."/>
            <person name="Kistler C."/>
            <person name="Shim W.-B."/>
            <person name="Kang S."/>
            <person name="Woloshuk C."/>
        </authorList>
    </citation>
    <scope>NUCLEOTIDE SEQUENCE</scope>
    <source>
        <strain evidence="2">4287</strain>
    </source>
</reference>
<gene>
    <name evidence="2" type="ORF">FOXG_19392</name>
</gene>
<proteinExistence type="predicted"/>
<reference evidence="2" key="2">
    <citation type="journal article" date="2010" name="Nature">
        <title>Comparative genomics reveals mobile pathogenicity chromosomes in Fusarium.</title>
        <authorList>
            <person name="Ma L.J."/>
            <person name="van der Does H.C."/>
            <person name="Borkovich K.A."/>
            <person name="Coleman J.J."/>
            <person name="Daboussi M.J."/>
            <person name="Di Pietro A."/>
            <person name="Dufresne M."/>
            <person name="Freitag M."/>
            <person name="Grabherr M."/>
            <person name="Henrissat B."/>
            <person name="Houterman P.M."/>
            <person name="Kang S."/>
            <person name="Shim W.B."/>
            <person name="Woloshuk C."/>
            <person name="Xie X."/>
            <person name="Xu J.R."/>
            <person name="Antoniw J."/>
            <person name="Baker S.E."/>
            <person name="Bluhm B.H."/>
            <person name="Breakspear A."/>
            <person name="Brown D.W."/>
            <person name="Butchko R.A."/>
            <person name="Chapman S."/>
            <person name="Coulson R."/>
            <person name="Coutinho P.M."/>
            <person name="Danchin E.G."/>
            <person name="Diener A."/>
            <person name="Gale L.R."/>
            <person name="Gardiner D.M."/>
            <person name="Goff S."/>
            <person name="Hammond-Kosack K.E."/>
            <person name="Hilburn K."/>
            <person name="Hua-Van A."/>
            <person name="Jonkers W."/>
            <person name="Kazan K."/>
            <person name="Kodira C.D."/>
            <person name="Koehrsen M."/>
            <person name="Kumar L."/>
            <person name="Lee Y.H."/>
            <person name="Li L."/>
            <person name="Manners J.M."/>
            <person name="Miranda-Saavedra D."/>
            <person name="Mukherjee M."/>
            <person name="Park G."/>
            <person name="Park J."/>
            <person name="Park S.Y."/>
            <person name="Proctor R.H."/>
            <person name="Regev A."/>
            <person name="Ruiz-Roldan M.C."/>
            <person name="Sain D."/>
            <person name="Sakthikumar S."/>
            <person name="Sykes S."/>
            <person name="Schwartz D.C."/>
            <person name="Turgeon B.G."/>
            <person name="Wapinski I."/>
            <person name="Yoder O."/>
            <person name="Young S."/>
            <person name="Zeng Q."/>
            <person name="Zhou S."/>
            <person name="Galagan J."/>
            <person name="Cuomo C.A."/>
            <person name="Kistler H.C."/>
            <person name="Rep M."/>
        </authorList>
    </citation>
    <scope>NUCLEOTIDE SEQUENCE [LARGE SCALE GENOMIC DNA]</scope>
    <source>
        <strain evidence="2">4287</strain>
    </source>
</reference>
<dbReference type="EMBL" id="DS231702">
    <property type="protein sequence ID" value="KNB04756.1"/>
    <property type="molecule type" value="Genomic_DNA"/>
</dbReference>
<feature type="region of interest" description="Disordered" evidence="1">
    <location>
        <begin position="1"/>
        <end position="34"/>
    </location>
</feature>
<dbReference type="AlphaFoldDB" id="A0A0J9V1N9"/>
<protein>
    <submittedName>
        <fullName evidence="2">Uncharacterized protein</fullName>
    </submittedName>
</protein>
<dbReference type="VEuPathDB" id="FungiDB:FOXG_19392"/>
<organism evidence="2 3">
    <name type="scientific">Fusarium oxysporum f. sp. lycopersici (strain 4287 / CBS 123668 / FGSC 9935 / NRRL 34936)</name>
    <name type="common">Fusarium vascular wilt of tomato</name>
    <dbReference type="NCBI Taxonomy" id="426428"/>
    <lineage>
        <taxon>Eukaryota</taxon>
        <taxon>Fungi</taxon>
        <taxon>Dikarya</taxon>
        <taxon>Ascomycota</taxon>
        <taxon>Pezizomycotina</taxon>
        <taxon>Sordariomycetes</taxon>
        <taxon>Hypocreomycetidae</taxon>
        <taxon>Hypocreales</taxon>
        <taxon>Nectriaceae</taxon>
        <taxon>Fusarium</taxon>
        <taxon>Fusarium oxysporum species complex</taxon>
    </lineage>
</organism>
<evidence type="ECO:0000313" key="3">
    <source>
        <dbReference type="Proteomes" id="UP000009097"/>
    </source>
</evidence>
<dbReference type="Proteomes" id="UP000009097">
    <property type="component" value="Unassembled WGS sequence"/>
</dbReference>
<accession>A0A0J9V1N9</accession>